<accession>A0A9P5UGY5</accession>
<dbReference type="Proteomes" id="UP000772434">
    <property type="component" value="Unassembled WGS sequence"/>
</dbReference>
<keyword evidence="4" id="KW-1185">Reference proteome</keyword>
<dbReference type="SUPFAM" id="SSF52540">
    <property type="entry name" value="P-loop containing nucleoside triphosphate hydrolases"/>
    <property type="match status" value="1"/>
</dbReference>
<dbReference type="AlphaFoldDB" id="A0A9P5UGY5"/>
<dbReference type="PANTHER" id="PTHR10039:SF17">
    <property type="entry name" value="FUNGAL STAND N-TERMINAL GOODBYE DOMAIN-CONTAINING PROTEIN-RELATED"/>
    <property type="match status" value="1"/>
</dbReference>
<dbReference type="InterPro" id="IPR056884">
    <property type="entry name" value="NPHP3-like_N"/>
</dbReference>
<keyword evidence="1" id="KW-0677">Repeat</keyword>
<evidence type="ECO:0000313" key="4">
    <source>
        <dbReference type="Proteomes" id="UP000772434"/>
    </source>
</evidence>
<proteinExistence type="predicted"/>
<sequence length="574" mass="65370">MSLFTRAENFSVRDCSFVAGDNNTILIGDAQDAARTGLKLLYQSTSPEASYDAEQRYPPPNCHPGTRTRILELLRQWITDQSKLTSIYWLYGPAGAGKSAIAQTICEEFSTCNGLAASFFFARTDPRRNNLRFFVLTIAYQIAKTLGPFVEGWIGTAIHHSPEIIEATLIKQFQQLIVDPCRRLPSDSWLALPRLIVIDGLDECIDIGSQERLLSILKQLKTSSNPLPIEFLICCRPEPRILHTFNDFDLHTVLDRIELSDNFESDSDIAHYLQDEFQRIRRDHGPAMGHVSQSWPGEDIIQQLVQRACGQFIYAKTVIKYVGDYYCLPTEQLDIILNIAVPDTHESPYPDLDLLYLQILATCREKDLLLDVLVFILWPKEYGLEHSASYSDIELFLFLPKGKLATLLFGLHSVLEIPEDTHSPISIRHASFEDFLVDPKRSDRYFVDINERITLCFLENVHRVINTQYPAIRVALLRSGGLACSHVKSPSEKLLSALERFRVDLRKLSNGSFSDSVLERFLFRGLYPVYVVAQWARDLAKSPKQEVNKVRLQVLAEEFGSILQEWVPVDQCRA</sequence>
<evidence type="ECO:0000313" key="3">
    <source>
        <dbReference type="EMBL" id="KAF9078153.1"/>
    </source>
</evidence>
<comment type="caution">
    <text evidence="3">The sequence shown here is derived from an EMBL/GenBank/DDBJ whole genome shotgun (WGS) entry which is preliminary data.</text>
</comment>
<evidence type="ECO:0000259" key="2">
    <source>
        <dbReference type="Pfam" id="PF24883"/>
    </source>
</evidence>
<dbReference type="OrthoDB" id="3018344at2759"/>
<feature type="domain" description="Nephrocystin 3-like N-terminal" evidence="2">
    <location>
        <begin position="74"/>
        <end position="236"/>
    </location>
</feature>
<name>A0A9P5UGY5_9AGAR</name>
<protein>
    <recommendedName>
        <fullName evidence="2">Nephrocystin 3-like N-terminal domain-containing protein</fullName>
    </recommendedName>
</protein>
<dbReference type="Pfam" id="PF24883">
    <property type="entry name" value="NPHP3_N"/>
    <property type="match status" value="1"/>
</dbReference>
<dbReference type="InterPro" id="IPR027417">
    <property type="entry name" value="P-loop_NTPase"/>
</dbReference>
<dbReference type="PANTHER" id="PTHR10039">
    <property type="entry name" value="AMELOGENIN"/>
    <property type="match status" value="1"/>
</dbReference>
<gene>
    <name evidence="3" type="ORF">BDP27DRAFT_1310870</name>
</gene>
<dbReference type="Gene3D" id="3.40.50.300">
    <property type="entry name" value="P-loop containing nucleotide triphosphate hydrolases"/>
    <property type="match status" value="1"/>
</dbReference>
<reference evidence="3" key="1">
    <citation type="submission" date="2020-11" db="EMBL/GenBank/DDBJ databases">
        <authorList>
            <consortium name="DOE Joint Genome Institute"/>
            <person name="Ahrendt S."/>
            <person name="Riley R."/>
            <person name="Andreopoulos W."/>
            <person name="Labutti K."/>
            <person name="Pangilinan J."/>
            <person name="Ruiz-Duenas F.J."/>
            <person name="Barrasa J.M."/>
            <person name="Sanchez-Garcia M."/>
            <person name="Camarero S."/>
            <person name="Miyauchi S."/>
            <person name="Serrano A."/>
            <person name="Linde D."/>
            <person name="Babiker R."/>
            <person name="Drula E."/>
            <person name="Ayuso-Fernandez I."/>
            <person name="Pacheco R."/>
            <person name="Padilla G."/>
            <person name="Ferreira P."/>
            <person name="Barriuso J."/>
            <person name="Kellner H."/>
            <person name="Castanera R."/>
            <person name="Alfaro M."/>
            <person name="Ramirez L."/>
            <person name="Pisabarro A.G."/>
            <person name="Kuo A."/>
            <person name="Tritt A."/>
            <person name="Lipzen A."/>
            <person name="He G."/>
            <person name="Yan M."/>
            <person name="Ng V."/>
            <person name="Cullen D."/>
            <person name="Martin F."/>
            <person name="Rosso M.-N."/>
            <person name="Henrissat B."/>
            <person name="Hibbett D."/>
            <person name="Martinez A.T."/>
            <person name="Grigoriev I.V."/>
        </authorList>
    </citation>
    <scope>NUCLEOTIDE SEQUENCE</scope>
    <source>
        <strain evidence="3">AH 40177</strain>
    </source>
</reference>
<evidence type="ECO:0000256" key="1">
    <source>
        <dbReference type="ARBA" id="ARBA00022737"/>
    </source>
</evidence>
<organism evidence="3 4">
    <name type="scientific">Rhodocollybia butyracea</name>
    <dbReference type="NCBI Taxonomy" id="206335"/>
    <lineage>
        <taxon>Eukaryota</taxon>
        <taxon>Fungi</taxon>
        <taxon>Dikarya</taxon>
        <taxon>Basidiomycota</taxon>
        <taxon>Agaricomycotina</taxon>
        <taxon>Agaricomycetes</taxon>
        <taxon>Agaricomycetidae</taxon>
        <taxon>Agaricales</taxon>
        <taxon>Marasmiineae</taxon>
        <taxon>Omphalotaceae</taxon>
        <taxon>Rhodocollybia</taxon>
    </lineage>
</organism>
<dbReference type="EMBL" id="JADNRY010000002">
    <property type="protein sequence ID" value="KAF9078153.1"/>
    <property type="molecule type" value="Genomic_DNA"/>
</dbReference>